<dbReference type="CDD" id="cd01572">
    <property type="entry name" value="QPRTase"/>
    <property type="match status" value="1"/>
</dbReference>
<dbReference type="FunFam" id="3.20.20.70:FF:000030">
    <property type="entry name" value="Nicotinate-nucleotide pyrophosphorylase, carboxylating"/>
    <property type="match status" value="1"/>
</dbReference>
<keyword evidence="17" id="KW-1185">Reference proteome</keyword>
<evidence type="ECO:0000256" key="13">
    <source>
        <dbReference type="PIRSR" id="PIRSR006250-1"/>
    </source>
</evidence>
<dbReference type="OrthoDB" id="5290062at2"/>
<evidence type="ECO:0000256" key="12">
    <source>
        <dbReference type="PIRNR" id="PIRNR006250"/>
    </source>
</evidence>
<dbReference type="InterPro" id="IPR004393">
    <property type="entry name" value="NadC"/>
</dbReference>
<dbReference type="Gene3D" id="3.20.20.70">
    <property type="entry name" value="Aldolase class I"/>
    <property type="match status" value="1"/>
</dbReference>
<feature type="binding site" evidence="13">
    <location>
        <position position="163"/>
    </location>
    <ligand>
        <name>substrate</name>
    </ligand>
</feature>
<dbReference type="RefSeq" id="WP_100265779.1">
    <property type="nucleotide sequence ID" value="NZ_CP018800.1"/>
</dbReference>
<dbReference type="InterPro" id="IPR002638">
    <property type="entry name" value="Quinolinate_PRibosylTrfase_C"/>
</dbReference>
<dbReference type="SUPFAM" id="SSF54675">
    <property type="entry name" value="Nicotinate/Quinolinate PRTase N-terminal domain-like"/>
    <property type="match status" value="1"/>
</dbReference>
<evidence type="ECO:0000256" key="5">
    <source>
        <dbReference type="ARBA" id="ARBA00011944"/>
    </source>
</evidence>
<dbReference type="GO" id="GO:0009435">
    <property type="term" value="P:NAD+ biosynthetic process"/>
    <property type="evidence" value="ECO:0007669"/>
    <property type="project" value="UniProtKB-UniPathway"/>
</dbReference>
<sequence length="278" mass="29245">MQTNNSQLIQTALAEDAAFNDLTGMATIAADAVGSARISAKASGTLSGITLADEVFATVDAAIGRNWHRNDSEQVNAGDIICELTGPLRALLAAERTALNFLQHLSGIATATRAFVEAVNGTGCKVADTRKTTPGLRRLEKQAVLHGGGINHRIDLESGMLIKENHIEACGSISSAIRACREESSGIWVEVECETMDEVEEAVSALPDIILLDNMTPETVAVARTLVPASIILEASGNITLANARSYAETGIDRIAIGAITHSAPALDLSMRITGRQS</sequence>
<evidence type="ECO:0000256" key="6">
    <source>
        <dbReference type="ARBA" id="ARBA00022642"/>
    </source>
</evidence>
<feature type="binding site" evidence="13">
    <location>
        <position position="96"/>
    </location>
    <ligand>
        <name>substrate</name>
    </ligand>
</feature>
<dbReference type="InterPro" id="IPR027277">
    <property type="entry name" value="NadC/ModD"/>
</dbReference>
<feature type="binding site" evidence="13">
    <location>
        <begin position="129"/>
        <end position="131"/>
    </location>
    <ligand>
        <name>substrate</name>
    </ligand>
</feature>
<evidence type="ECO:0000256" key="9">
    <source>
        <dbReference type="ARBA" id="ARBA00033102"/>
    </source>
</evidence>
<dbReference type="Pfam" id="PF01729">
    <property type="entry name" value="QRPTase_C"/>
    <property type="match status" value="1"/>
</dbReference>
<evidence type="ECO:0000256" key="2">
    <source>
        <dbReference type="ARBA" id="ARBA00004893"/>
    </source>
</evidence>
<feature type="binding site" evidence="13">
    <location>
        <position position="153"/>
    </location>
    <ligand>
        <name>substrate</name>
    </ligand>
</feature>
<comment type="subunit">
    <text evidence="4">Hexamer formed by 3 homodimers.</text>
</comment>
<dbReference type="Proteomes" id="UP000231637">
    <property type="component" value="Chromosome"/>
</dbReference>
<dbReference type="PANTHER" id="PTHR32179:SF3">
    <property type="entry name" value="NICOTINATE-NUCLEOTIDE PYROPHOSPHORYLASE [CARBOXYLATING]"/>
    <property type="match status" value="1"/>
</dbReference>
<evidence type="ECO:0000313" key="16">
    <source>
        <dbReference type="EMBL" id="ATX82423.1"/>
    </source>
</evidence>
<feature type="binding site" evidence="13">
    <location>
        <begin position="236"/>
        <end position="238"/>
    </location>
    <ligand>
        <name>substrate</name>
    </ligand>
</feature>
<keyword evidence="7 12" id="KW-0328">Glycosyltransferase</keyword>
<evidence type="ECO:0000256" key="3">
    <source>
        <dbReference type="ARBA" id="ARBA00009400"/>
    </source>
</evidence>
<dbReference type="GO" id="GO:0004514">
    <property type="term" value="F:nicotinate-nucleotide diphosphorylase (carboxylating) activity"/>
    <property type="evidence" value="ECO:0007669"/>
    <property type="project" value="UniProtKB-EC"/>
</dbReference>
<evidence type="ECO:0000256" key="4">
    <source>
        <dbReference type="ARBA" id="ARBA00011218"/>
    </source>
</evidence>
<proteinExistence type="inferred from homology"/>
<feature type="domain" description="Quinolinate phosphoribosyl transferase C-terminal" evidence="14">
    <location>
        <begin position="108"/>
        <end position="272"/>
    </location>
</feature>
<evidence type="ECO:0000313" key="17">
    <source>
        <dbReference type="Proteomes" id="UP000231637"/>
    </source>
</evidence>
<dbReference type="PANTHER" id="PTHR32179">
    <property type="entry name" value="NICOTINATE-NUCLEOTIDE PYROPHOSPHORYLASE [CARBOXYLATING]"/>
    <property type="match status" value="1"/>
</dbReference>
<comment type="function">
    <text evidence="1">Involved in the catabolism of quinolinic acid (QA).</text>
</comment>
<reference evidence="16 17" key="1">
    <citation type="submission" date="2016-12" db="EMBL/GenBank/DDBJ databases">
        <title>Isolation and genomic insights into novel planktonic Zetaproteobacteria from stratified waters of the Chesapeake Bay.</title>
        <authorList>
            <person name="McAllister S.M."/>
            <person name="Kato S."/>
            <person name="Chan C.S."/>
            <person name="Chiu B.K."/>
            <person name="Field E.K."/>
        </authorList>
    </citation>
    <scope>NUCLEOTIDE SEQUENCE [LARGE SCALE GENOMIC DNA]</scope>
    <source>
        <strain evidence="16 17">CP-8</strain>
    </source>
</reference>
<dbReference type="AlphaFoldDB" id="A0A2K8L5A2"/>
<evidence type="ECO:0000259" key="15">
    <source>
        <dbReference type="Pfam" id="PF02749"/>
    </source>
</evidence>
<dbReference type="Pfam" id="PF02749">
    <property type="entry name" value="QRPTase_N"/>
    <property type="match status" value="1"/>
</dbReference>
<comment type="pathway">
    <text evidence="2">Cofactor biosynthesis; NAD(+) biosynthesis; nicotinate D-ribonucleotide from quinolinate: step 1/1.</text>
</comment>
<dbReference type="EMBL" id="CP018800">
    <property type="protein sequence ID" value="ATX82423.1"/>
    <property type="molecule type" value="Genomic_DNA"/>
</dbReference>
<dbReference type="FunFam" id="3.90.1170.20:FF:000001">
    <property type="entry name" value="Nicotinate-nucleotide diphosphorylase (Carboxylating)"/>
    <property type="match status" value="1"/>
</dbReference>
<feature type="binding site" evidence="13">
    <location>
        <begin position="257"/>
        <end position="259"/>
    </location>
    <ligand>
        <name>substrate</name>
    </ligand>
</feature>
<feature type="binding site" evidence="13">
    <location>
        <position position="213"/>
    </location>
    <ligand>
        <name>substrate</name>
    </ligand>
</feature>
<comment type="catalytic activity">
    <reaction evidence="10">
        <text>nicotinate beta-D-ribonucleotide + CO2 + diphosphate = quinolinate + 5-phospho-alpha-D-ribose 1-diphosphate + 2 H(+)</text>
        <dbReference type="Rhea" id="RHEA:12733"/>
        <dbReference type="ChEBI" id="CHEBI:15378"/>
        <dbReference type="ChEBI" id="CHEBI:16526"/>
        <dbReference type="ChEBI" id="CHEBI:29959"/>
        <dbReference type="ChEBI" id="CHEBI:33019"/>
        <dbReference type="ChEBI" id="CHEBI:57502"/>
        <dbReference type="ChEBI" id="CHEBI:58017"/>
        <dbReference type="EC" id="2.4.2.19"/>
    </reaction>
</comment>
<evidence type="ECO:0000256" key="7">
    <source>
        <dbReference type="ARBA" id="ARBA00022676"/>
    </source>
</evidence>
<dbReference type="UniPathway" id="UPA00253">
    <property type="reaction ID" value="UER00331"/>
</dbReference>
<name>A0A2K8L5A2_9PROT</name>
<dbReference type="Gene3D" id="3.90.1170.20">
    <property type="entry name" value="Quinolinate phosphoribosyl transferase, N-terminal domain"/>
    <property type="match status" value="1"/>
</dbReference>
<evidence type="ECO:0000259" key="14">
    <source>
        <dbReference type="Pfam" id="PF01729"/>
    </source>
</evidence>
<comment type="similarity">
    <text evidence="3 12">Belongs to the NadC/ModD family.</text>
</comment>
<evidence type="ECO:0000256" key="10">
    <source>
        <dbReference type="ARBA" id="ARBA00047445"/>
    </source>
</evidence>
<feature type="domain" description="Quinolinate phosphoribosyl transferase N-terminal" evidence="15">
    <location>
        <begin position="21"/>
        <end position="106"/>
    </location>
</feature>
<dbReference type="InterPro" id="IPR037128">
    <property type="entry name" value="Quinolinate_PRibosylTase_N_sf"/>
</dbReference>
<evidence type="ECO:0000256" key="8">
    <source>
        <dbReference type="ARBA" id="ARBA00022679"/>
    </source>
</evidence>
<dbReference type="InterPro" id="IPR013785">
    <property type="entry name" value="Aldolase_TIM"/>
</dbReference>
<keyword evidence="6" id="KW-0662">Pyridine nucleotide biosynthesis</keyword>
<organism evidence="16 17">
    <name type="scientific">Mariprofundus ferrinatatus</name>
    <dbReference type="NCBI Taxonomy" id="1921087"/>
    <lineage>
        <taxon>Bacteria</taxon>
        <taxon>Pseudomonadati</taxon>
        <taxon>Pseudomonadota</taxon>
        <taxon>Candidatius Mariprofundia</taxon>
        <taxon>Mariprofundales</taxon>
        <taxon>Mariprofundaceae</taxon>
        <taxon>Mariprofundus</taxon>
    </lineage>
</organism>
<evidence type="ECO:0000256" key="1">
    <source>
        <dbReference type="ARBA" id="ARBA00003237"/>
    </source>
</evidence>
<dbReference type="InterPro" id="IPR036068">
    <property type="entry name" value="Nicotinate_pribotase-like_C"/>
</dbReference>
<dbReference type="GO" id="GO:0005737">
    <property type="term" value="C:cytoplasm"/>
    <property type="evidence" value="ECO:0007669"/>
    <property type="project" value="TreeGrafter"/>
</dbReference>
<dbReference type="InterPro" id="IPR022412">
    <property type="entry name" value="Quinolinate_PRibosylTrfase_N"/>
</dbReference>
<dbReference type="KEGG" id="mfn:Ga0123462_1564"/>
<keyword evidence="8 12" id="KW-0808">Transferase</keyword>
<dbReference type="EC" id="2.4.2.19" evidence="5"/>
<dbReference type="SUPFAM" id="SSF51690">
    <property type="entry name" value="Nicotinate/Quinolinate PRTase C-terminal domain-like"/>
    <property type="match status" value="1"/>
</dbReference>
<dbReference type="PIRSF" id="PIRSF006250">
    <property type="entry name" value="NadC_ModD"/>
    <property type="match status" value="1"/>
</dbReference>
<accession>A0A2K8L5A2</accession>
<protein>
    <recommendedName>
        <fullName evidence="11">Probable nicotinate-nucleotide pyrophosphorylase [carboxylating]</fullName>
        <ecNumber evidence="5">2.4.2.19</ecNumber>
    </recommendedName>
    <alternativeName>
        <fullName evidence="9">Quinolinate phosphoribosyltransferase [decarboxylating]</fullName>
    </alternativeName>
</protein>
<dbReference type="GO" id="GO:0034213">
    <property type="term" value="P:quinolinate catabolic process"/>
    <property type="evidence" value="ECO:0007669"/>
    <property type="project" value="TreeGrafter"/>
</dbReference>
<evidence type="ECO:0000256" key="11">
    <source>
        <dbReference type="ARBA" id="ARBA00069173"/>
    </source>
</evidence>
<feature type="binding site" evidence="13">
    <location>
        <position position="192"/>
    </location>
    <ligand>
        <name>substrate</name>
    </ligand>
</feature>
<gene>
    <name evidence="16" type="ORF">Ga0123462_1564</name>
</gene>
<dbReference type="NCBIfam" id="TIGR00078">
    <property type="entry name" value="nadC"/>
    <property type="match status" value="1"/>
</dbReference>